<dbReference type="RefSeq" id="WP_146597595.1">
    <property type="nucleotide sequence ID" value="NZ_SJPT01000020.1"/>
</dbReference>
<accession>A0A5C6BDS9</accession>
<dbReference type="OrthoDB" id="10002259at2"/>
<gene>
    <name evidence="1" type="ORF">Pla52o_57390</name>
</gene>
<dbReference type="EMBL" id="SJPT01000020">
    <property type="protein sequence ID" value="TWU10283.1"/>
    <property type="molecule type" value="Genomic_DNA"/>
</dbReference>
<name>A0A5C6BDS9_9BACT</name>
<evidence type="ECO:0008006" key="3">
    <source>
        <dbReference type="Google" id="ProtNLM"/>
    </source>
</evidence>
<dbReference type="AlphaFoldDB" id="A0A5C6BDS9"/>
<sequence length="146" mass="17012">MKPEAIEHPDFGKLEWDDQFERYSVTIGDGHDAFEIGFDESDRERLVALLQTSASLWRANEEWFVKWRKACFEYYVRELKDAWYEGDEPLDEDTFNAKLGQPAGIDFSWDEGKLHYMITGMDDDLVGDHALEAHGTELEPNEIFLT</sequence>
<protein>
    <recommendedName>
        <fullName evidence="3">DUF2262 domain-containing protein</fullName>
    </recommendedName>
</protein>
<proteinExistence type="predicted"/>
<evidence type="ECO:0000313" key="2">
    <source>
        <dbReference type="Proteomes" id="UP000316304"/>
    </source>
</evidence>
<reference evidence="1 2" key="1">
    <citation type="submission" date="2019-02" db="EMBL/GenBank/DDBJ databases">
        <title>Deep-cultivation of Planctomycetes and their phenomic and genomic characterization uncovers novel biology.</title>
        <authorList>
            <person name="Wiegand S."/>
            <person name="Jogler M."/>
            <person name="Boedeker C."/>
            <person name="Pinto D."/>
            <person name="Vollmers J."/>
            <person name="Rivas-Marin E."/>
            <person name="Kohn T."/>
            <person name="Peeters S.H."/>
            <person name="Heuer A."/>
            <person name="Rast P."/>
            <person name="Oberbeckmann S."/>
            <person name="Bunk B."/>
            <person name="Jeske O."/>
            <person name="Meyerdierks A."/>
            <person name="Storesund J.E."/>
            <person name="Kallscheuer N."/>
            <person name="Luecker S."/>
            <person name="Lage O.M."/>
            <person name="Pohl T."/>
            <person name="Merkel B.J."/>
            <person name="Hornburger P."/>
            <person name="Mueller R.-W."/>
            <person name="Bruemmer F."/>
            <person name="Labrenz M."/>
            <person name="Spormann A.M."/>
            <person name="Op Den Camp H."/>
            <person name="Overmann J."/>
            <person name="Amann R."/>
            <person name="Jetten M.S.M."/>
            <person name="Mascher T."/>
            <person name="Medema M.H."/>
            <person name="Devos D.P."/>
            <person name="Kaster A.-K."/>
            <person name="Ovreas L."/>
            <person name="Rohde M."/>
            <person name="Galperin M.Y."/>
            <person name="Jogler C."/>
        </authorList>
    </citation>
    <scope>NUCLEOTIDE SEQUENCE [LARGE SCALE GENOMIC DNA]</scope>
    <source>
        <strain evidence="1 2">Pla52o</strain>
    </source>
</reference>
<keyword evidence="2" id="KW-1185">Reference proteome</keyword>
<organism evidence="1 2">
    <name type="scientific">Novipirellula galeiformis</name>
    <dbReference type="NCBI Taxonomy" id="2528004"/>
    <lineage>
        <taxon>Bacteria</taxon>
        <taxon>Pseudomonadati</taxon>
        <taxon>Planctomycetota</taxon>
        <taxon>Planctomycetia</taxon>
        <taxon>Pirellulales</taxon>
        <taxon>Pirellulaceae</taxon>
        <taxon>Novipirellula</taxon>
    </lineage>
</organism>
<comment type="caution">
    <text evidence="1">The sequence shown here is derived from an EMBL/GenBank/DDBJ whole genome shotgun (WGS) entry which is preliminary data.</text>
</comment>
<dbReference type="Proteomes" id="UP000316304">
    <property type="component" value="Unassembled WGS sequence"/>
</dbReference>
<evidence type="ECO:0000313" key="1">
    <source>
        <dbReference type="EMBL" id="TWU10283.1"/>
    </source>
</evidence>